<dbReference type="InterPro" id="IPR055100">
    <property type="entry name" value="GNAT_LYC1-like"/>
</dbReference>
<dbReference type="InterPro" id="IPR016181">
    <property type="entry name" value="Acyl_CoA_acyltransferase"/>
</dbReference>
<dbReference type="Pfam" id="PF22998">
    <property type="entry name" value="GNAT_LYC1-like"/>
    <property type="match status" value="1"/>
</dbReference>
<gene>
    <name evidence="2" type="ORF">CANTADRAFT_8125</name>
</gene>
<dbReference type="STRING" id="984487.A0A1E4SBU6"/>
<reference evidence="3" key="1">
    <citation type="submission" date="2016-05" db="EMBL/GenBank/DDBJ databases">
        <title>Comparative genomics of biotechnologically important yeasts.</title>
        <authorList>
            <consortium name="DOE Joint Genome Institute"/>
            <person name="Riley R."/>
            <person name="Haridas S."/>
            <person name="Wolfe K.H."/>
            <person name="Lopes M.R."/>
            <person name="Hittinger C.T."/>
            <person name="Goker M."/>
            <person name="Salamov A."/>
            <person name="Wisecaver J."/>
            <person name="Long T.M."/>
            <person name="Aerts A.L."/>
            <person name="Barry K."/>
            <person name="Choi C."/>
            <person name="Clum A."/>
            <person name="Coughlan A.Y."/>
            <person name="Deshpande S."/>
            <person name="Douglass A.P."/>
            <person name="Hanson S.J."/>
            <person name="Klenk H.-P."/>
            <person name="Labutti K."/>
            <person name="Lapidus A."/>
            <person name="Lindquist E."/>
            <person name="Lipzen A."/>
            <person name="Meier-Kolthoff J.P."/>
            <person name="Ohm R.A."/>
            <person name="Otillar R.P."/>
            <person name="Pangilinan J."/>
            <person name="Peng Y."/>
            <person name="Rokas A."/>
            <person name="Rosa C.A."/>
            <person name="Scheuner C."/>
            <person name="Sibirny A.A."/>
            <person name="Slot J.C."/>
            <person name="Stielow J.B."/>
            <person name="Sun H."/>
            <person name="Kurtzman C.P."/>
            <person name="Blackwell M."/>
            <person name="Grigoriev I.V."/>
            <person name="Jeffries T.W."/>
        </authorList>
    </citation>
    <scope>NUCLEOTIDE SEQUENCE [LARGE SCALE GENOMIC DNA]</scope>
    <source>
        <strain evidence="3">NRRL Y-17324</strain>
    </source>
</reference>
<sequence length="403" mass="46878">MTISSQYELVEASDIDVINYTRSRNAVSWKGALSAEDYVLRERVLGKSRATTTTPHRLAVFVLRRKGTTEPLASCELFIRSAWRVDYVDSVPVKRQVLCGCVGGVFTYPENRKQGLGKIMIDQLVEHSKLSKYVGPDGYTFLYSEIGEYYTQFGFKSFAVPLTNISLDDKGDEHDLGNHELIYYHQFDEYYQYYSDQVQRNTLKQVEADKKSRVTIAPTSDYVNWFHLRSKYISYKLFYEHKEPSKMDFANATYEQILARFEDTEPKVYGIKLVDEAKEWYAAITWTLDFSGDTENYATVLKIIIKDGHDRDSNTIKLFKLMKQYLRSFDKIGNDFNQRTTKIVLWQSEVSELVLSFLVEKWGSKHGIDNSSRSAILMHNHEDEENLKQGKLLWEGNDKLPWF</sequence>
<dbReference type="GeneID" id="30985376"/>
<dbReference type="EMBL" id="KV453916">
    <property type="protein sequence ID" value="ODV76948.1"/>
    <property type="molecule type" value="Genomic_DNA"/>
</dbReference>
<evidence type="ECO:0000313" key="2">
    <source>
        <dbReference type="EMBL" id="ODV76948.1"/>
    </source>
</evidence>
<evidence type="ECO:0000313" key="3">
    <source>
        <dbReference type="Proteomes" id="UP000094285"/>
    </source>
</evidence>
<evidence type="ECO:0000259" key="1">
    <source>
        <dbReference type="Pfam" id="PF22998"/>
    </source>
</evidence>
<name>A0A1E4SBU6_9ASCO</name>
<dbReference type="PANTHER" id="PTHR34815:SF2">
    <property type="entry name" value="N-ACETYLTRANSFERASE DOMAIN-CONTAINING PROTEIN"/>
    <property type="match status" value="1"/>
</dbReference>
<dbReference type="PANTHER" id="PTHR34815">
    <property type="entry name" value="LYSINE ACETYLTRANSFERASE"/>
    <property type="match status" value="1"/>
</dbReference>
<dbReference type="InterPro" id="IPR053013">
    <property type="entry name" value="LAT"/>
</dbReference>
<dbReference type="RefSeq" id="XP_020062070.1">
    <property type="nucleotide sequence ID" value="XM_020211240.1"/>
</dbReference>
<dbReference type="OrthoDB" id="2020070at2759"/>
<keyword evidence="3" id="KW-1185">Reference proteome</keyword>
<proteinExistence type="predicted"/>
<dbReference type="AlphaFoldDB" id="A0A1E4SBU6"/>
<protein>
    <recommendedName>
        <fullName evidence="1">LYC1 C-terminal domain-containing protein</fullName>
    </recommendedName>
</protein>
<feature type="domain" description="LYC1 C-terminal" evidence="1">
    <location>
        <begin position="172"/>
        <end position="403"/>
    </location>
</feature>
<dbReference type="SUPFAM" id="SSF55729">
    <property type="entry name" value="Acyl-CoA N-acyltransferases (Nat)"/>
    <property type="match status" value="1"/>
</dbReference>
<organism evidence="2 3">
    <name type="scientific">Suhomyces tanzawaensis NRRL Y-17324</name>
    <dbReference type="NCBI Taxonomy" id="984487"/>
    <lineage>
        <taxon>Eukaryota</taxon>
        <taxon>Fungi</taxon>
        <taxon>Dikarya</taxon>
        <taxon>Ascomycota</taxon>
        <taxon>Saccharomycotina</taxon>
        <taxon>Pichiomycetes</taxon>
        <taxon>Debaryomycetaceae</taxon>
        <taxon>Suhomyces</taxon>
    </lineage>
</organism>
<dbReference type="Gene3D" id="3.40.630.30">
    <property type="match status" value="1"/>
</dbReference>
<accession>A0A1E4SBU6</accession>
<dbReference type="Proteomes" id="UP000094285">
    <property type="component" value="Unassembled WGS sequence"/>
</dbReference>